<accession>A0A1Q3EGT7</accession>
<dbReference type="Pfam" id="PF08240">
    <property type="entry name" value="ADH_N"/>
    <property type="match status" value="1"/>
</dbReference>
<comment type="caution">
    <text evidence="8">The sequence shown here is derived from an EMBL/GenBank/DDBJ whole genome shotgun (WGS) entry which is preliminary data.</text>
</comment>
<evidence type="ECO:0000256" key="4">
    <source>
        <dbReference type="ARBA" id="ARBA00023002"/>
    </source>
</evidence>
<dbReference type="InterPro" id="IPR002328">
    <property type="entry name" value="ADH_Zn_CS"/>
</dbReference>
<dbReference type="STRING" id="5353.A0A1Q3EGT7"/>
<dbReference type="FunFam" id="3.40.50.720:FF:000022">
    <property type="entry name" value="Cinnamyl alcohol dehydrogenase"/>
    <property type="match status" value="1"/>
</dbReference>
<evidence type="ECO:0000313" key="8">
    <source>
        <dbReference type="EMBL" id="GAW06438.1"/>
    </source>
</evidence>
<dbReference type="GO" id="GO:0008270">
    <property type="term" value="F:zinc ion binding"/>
    <property type="evidence" value="ECO:0007669"/>
    <property type="project" value="InterPro"/>
</dbReference>
<dbReference type="Proteomes" id="UP000188533">
    <property type="component" value="Unassembled WGS sequence"/>
</dbReference>
<organism evidence="8 9">
    <name type="scientific">Lentinula edodes</name>
    <name type="common">Shiitake mushroom</name>
    <name type="synonym">Lentinus edodes</name>
    <dbReference type="NCBI Taxonomy" id="5353"/>
    <lineage>
        <taxon>Eukaryota</taxon>
        <taxon>Fungi</taxon>
        <taxon>Dikarya</taxon>
        <taxon>Basidiomycota</taxon>
        <taxon>Agaricomycotina</taxon>
        <taxon>Agaricomycetes</taxon>
        <taxon>Agaricomycetidae</taxon>
        <taxon>Agaricales</taxon>
        <taxon>Marasmiineae</taxon>
        <taxon>Omphalotaceae</taxon>
        <taxon>Lentinula</taxon>
    </lineage>
</organism>
<feature type="domain" description="Alcohol dehydrogenase-like C-terminal" evidence="6">
    <location>
        <begin position="181"/>
        <end position="306"/>
    </location>
</feature>
<comment type="cofactor">
    <cofactor evidence="1 5">
        <name>Zn(2+)</name>
        <dbReference type="ChEBI" id="CHEBI:29105"/>
    </cofactor>
</comment>
<dbReference type="InterPro" id="IPR047109">
    <property type="entry name" value="CAD-like"/>
</dbReference>
<keyword evidence="9" id="KW-1185">Reference proteome</keyword>
<dbReference type="SUPFAM" id="SSF51735">
    <property type="entry name" value="NAD(P)-binding Rossmann-fold domains"/>
    <property type="match status" value="1"/>
</dbReference>
<keyword evidence="2 5" id="KW-0479">Metal-binding</keyword>
<evidence type="ECO:0000313" key="9">
    <source>
        <dbReference type="Proteomes" id="UP000188533"/>
    </source>
</evidence>
<evidence type="ECO:0000256" key="2">
    <source>
        <dbReference type="ARBA" id="ARBA00022723"/>
    </source>
</evidence>
<evidence type="ECO:0000256" key="5">
    <source>
        <dbReference type="RuleBase" id="RU361277"/>
    </source>
</evidence>
<keyword evidence="3 5" id="KW-0862">Zinc</keyword>
<evidence type="ECO:0000259" key="7">
    <source>
        <dbReference type="Pfam" id="PF08240"/>
    </source>
</evidence>
<evidence type="ECO:0000259" key="6">
    <source>
        <dbReference type="Pfam" id="PF00107"/>
    </source>
</evidence>
<gene>
    <name evidence="8" type="ORF">LENED_008367</name>
</gene>
<dbReference type="CDD" id="cd05283">
    <property type="entry name" value="CAD1"/>
    <property type="match status" value="1"/>
</dbReference>
<name>A0A1Q3EGT7_LENED</name>
<evidence type="ECO:0000256" key="3">
    <source>
        <dbReference type="ARBA" id="ARBA00022833"/>
    </source>
</evidence>
<reference evidence="8 9" key="2">
    <citation type="submission" date="2017-02" db="EMBL/GenBank/DDBJ databases">
        <title>A genome survey and senescence transcriptome analysis in Lentinula edodes.</title>
        <authorList>
            <person name="Sakamoto Y."/>
            <person name="Nakade K."/>
            <person name="Sato S."/>
            <person name="Yoshida Y."/>
            <person name="Miyazaki K."/>
            <person name="Natsume S."/>
            <person name="Konno N."/>
        </authorList>
    </citation>
    <scope>NUCLEOTIDE SEQUENCE [LARGE SCALE GENOMIC DNA]</scope>
    <source>
        <strain evidence="8 9">NBRC 111202</strain>
    </source>
</reference>
<dbReference type="AlphaFoldDB" id="A0A1Q3EGT7"/>
<dbReference type="PROSITE" id="PS00059">
    <property type="entry name" value="ADH_ZINC"/>
    <property type="match status" value="1"/>
</dbReference>
<sequence>MPVPILESNEYRTAQGITFRGSSNGRILKSSFQKSLGPDEVVVKVTHSGVCGTDLHYMMQDMVLGHEAVGVVSSVGSACTIFKPGDRVGWGYEHYSCGSCTPCLTNEECHCLKAGYYGASDFDQGSFSDIGVWKEKWLFRIPDGIKSEDAAPLMCGGASCFSPLIEHCRPIDRVGIVGMGGLGHLAIQFAVKMGCEVVVFSRSESKHTDALALGASAFYDIQHVPSDFSSLGITKPIDRLIITAASLVDISQFYPVLSRKAIVIPLTATKETLSVPYYDTLYNGVKIIPSMLSTRYMQTKMLEFAERHKICPIIEKFPMTEAGIVAAIEKLKNGQIRYRAVLSWDYSNSRD</sequence>
<proteinExistence type="inferred from homology"/>
<dbReference type="PANTHER" id="PTHR42683">
    <property type="entry name" value="ALDEHYDE REDUCTASE"/>
    <property type="match status" value="1"/>
</dbReference>
<protein>
    <submittedName>
        <fullName evidence="8">Nadp-dependent alcohol dehydrogenase</fullName>
    </submittedName>
</protein>
<dbReference type="InterPro" id="IPR036291">
    <property type="entry name" value="NAD(P)-bd_dom_sf"/>
</dbReference>
<evidence type="ECO:0000256" key="1">
    <source>
        <dbReference type="ARBA" id="ARBA00001947"/>
    </source>
</evidence>
<dbReference type="SUPFAM" id="SSF50129">
    <property type="entry name" value="GroES-like"/>
    <property type="match status" value="1"/>
</dbReference>
<dbReference type="Pfam" id="PF00107">
    <property type="entry name" value="ADH_zinc_N"/>
    <property type="match status" value="1"/>
</dbReference>
<dbReference type="EMBL" id="BDGU01000319">
    <property type="protein sequence ID" value="GAW06438.1"/>
    <property type="molecule type" value="Genomic_DNA"/>
</dbReference>
<dbReference type="Gene3D" id="3.40.50.720">
    <property type="entry name" value="NAD(P)-binding Rossmann-like Domain"/>
    <property type="match status" value="1"/>
</dbReference>
<dbReference type="InterPro" id="IPR013149">
    <property type="entry name" value="ADH-like_C"/>
</dbReference>
<comment type="similarity">
    <text evidence="5">Belongs to the zinc-containing alcohol dehydrogenase family.</text>
</comment>
<keyword evidence="4" id="KW-0560">Oxidoreductase</keyword>
<dbReference type="InterPro" id="IPR013154">
    <property type="entry name" value="ADH-like_N"/>
</dbReference>
<dbReference type="InterPro" id="IPR011032">
    <property type="entry name" value="GroES-like_sf"/>
</dbReference>
<dbReference type="GO" id="GO:0016616">
    <property type="term" value="F:oxidoreductase activity, acting on the CH-OH group of donors, NAD or NADP as acceptor"/>
    <property type="evidence" value="ECO:0007669"/>
    <property type="project" value="InterPro"/>
</dbReference>
<feature type="domain" description="Alcohol dehydrogenase-like N-terminal" evidence="7">
    <location>
        <begin position="37"/>
        <end position="143"/>
    </location>
</feature>
<reference evidence="8 9" key="1">
    <citation type="submission" date="2016-08" db="EMBL/GenBank/DDBJ databases">
        <authorList>
            <consortium name="Lentinula edodes genome sequencing consortium"/>
            <person name="Sakamoto Y."/>
            <person name="Nakade K."/>
            <person name="Sato S."/>
            <person name="Yoshida Y."/>
            <person name="Miyazaki K."/>
            <person name="Natsume S."/>
            <person name="Konno N."/>
        </authorList>
    </citation>
    <scope>NUCLEOTIDE SEQUENCE [LARGE SCALE GENOMIC DNA]</scope>
    <source>
        <strain evidence="8 9">NBRC 111202</strain>
    </source>
</reference>
<dbReference type="Gene3D" id="3.90.180.10">
    <property type="entry name" value="Medium-chain alcohol dehydrogenases, catalytic domain"/>
    <property type="match status" value="1"/>
</dbReference>